<dbReference type="Pfam" id="PF00034">
    <property type="entry name" value="Cytochrom_C"/>
    <property type="match status" value="1"/>
</dbReference>
<comment type="caution">
    <text evidence="9">The sequence shown here is derived from an EMBL/GenBank/DDBJ whole genome shotgun (WGS) entry which is preliminary data.</text>
</comment>
<evidence type="ECO:0000259" key="8">
    <source>
        <dbReference type="PROSITE" id="PS51007"/>
    </source>
</evidence>
<evidence type="ECO:0000256" key="6">
    <source>
        <dbReference type="PROSITE-ProRule" id="PRU00433"/>
    </source>
</evidence>
<keyword evidence="4" id="KW-0249">Electron transport</keyword>
<sequence length="226" mass="22172">MDDRTNTIAGWVLAGCAAALGLSIASGMVFHSGPPEKPGYPVEGAAEAGGGAAAAVPIATLLATADVAKGAEVFKKCAACHTVNQGGANGIGPNLWGVLGKKHGHIPGFAYSSALTGIPGNWDFDSMNAWLTSPRKYAPGTKMTFAGLGSAEDRANVIAYLNSQGSNLPLPAAPAAGAEAAPAEAEGNVAEGAPANTADVVNAATPASGAPSVDPAAAEQAAKKGQ</sequence>
<keyword evidence="3 6" id="KW-0479">Metal-binding</keyword>
<dbReference type="EMBL" id="LQQO01000014">
    <property type="protein sequence ID" value="KZE15003.1"/>
    <property type="molecule type" value="Genomic_DNA"/>
</dbReference>
<name>A0ABR5YDG4_9SPHN</name>
<protein>
    <submittedName>
        <fullName evidence="9">Cytochrome C</fullName>
    </submittedName>
</protein>
<evidence type="ECO:0000256" key="4">
    <source>
        <dbReference type="ARBA" id="ARBA00022982"/>
    </source>
</evidence>
<keyword evidence="10" id="KW-1185">Reference proteome</keyword>
<evidence type="ECO:0000256" key="3">
    <source>
        <dbReference type="ARBA" id="ARBA00022723"/>
    </source>
</evidence>
<reference evidence="10" key="1">
    <citation type="submission" date="2016-01" db="EMBL/GenBank/DDBJ databases">
        <title>Draft genome of Chromobacterium sp. F49.</title>
        <authorList>
            <person name="Hong K.W."/>
        </authorList>
    </citation>
    <scope>NUCLEOTIDE SEQUENCE [LARGE SCALE GENOMIC DNA]</scope>
    <source>
        <strain evidence="10">CN3</strain>
    </source>
</reference>
<evidence type="ECO:0000313" key="10">
    <source>
        <dbReference type="Proteomes" id="UP000076609"/>
    </source>
</evidence>
<organism evidence="9 10">
    <name type="scientific">Sphingomonas hankookensis</name>
    <dbReference type="NCBI Taxonomy" id="563996"/>
    <lineage>
        <taxon>Bacteria</taxon>
        <taxon>Pseudomonadati</taxon>
        <taxon>Pseudomonadota</taxon>
        <taxon>Alphaproteobacteria</taxon>
        <taxon>Sphingomonadales</taxon>
        <taxon>Sphingomonadaceae</taxon>
        <taxon>Sphingomonas</taxon>
    </lineage>
</organism>
<dbReference type="SUPFAM" id="SSF46626">
    <property type="entry name" value="Cytochrome c"/>
    <property type="match status" value="1"/>
</dbReference>
<gene>
    <name evidence="9" type="ORF">AVT10_14205</name>
</gene>
<proteinExistence type="predicted"/>
<keyword evidence="5 6" id="KW-0408">Iron</keyword>
<dbReference type="PRINTS" id="PR00604">
    <property type="entry name" value="CYTCHRMECIAB"/>
</dbReference>
<keyword evidence="1" id="KW-0813">Transport</keyword>
<dbReference type="InterPro" id="IPR002327">
    <property type="entry name" value="Cyt_c_1A/1B"/>
</dbReference>
<keyword evidence="2 6" id="KW-0349">Heme</keyword>
<dbReference type="Gene3D" id="1.10.760.10">
    <property type="entry name" value="Cytochrome c-like domain"/>
    <property type="match status" value="1"/>
</dbReference>
<dbReference type="InterPro" id="IPR009056">
    <property type="entry name" value="Cyt_c-like_dom"/>
</dbReference>
<dbReference type="PROSITE" id="PS51257">
    <property type="entry name" value="PROKAR_LIPOPROTEIN"/>
    <property type="match status" value="1"/>
</dbReference>
<evidence type="ECO:0000313" key="9">
    <source>
        <dbReference type="EMBL" id="KZE15003.1"/>
    </source>
</evidence>
<evidence type="ECO:0000256" key="5">
    <source>
        <dbReference type="ARBA" id="ARBA00023004"/>
    </source>
</evidence>
<evidence type="ECO:0000256" key="1">
    <source>
        <dbReference type="ARBA" id="ARBA00022448"/>
    </source>
</evidence>
<feature type="compositionally biased region" description="Low complexity" evidence="7">
    <location>
        <begin position="179"/>
        <end position="195"/>
    </location>
</feature>
<dbReference type="PROSITE" id="PS51007">
    <property type="entry name" value="CYTC"/>
    <property type="match status" value="1"/>
</dbReference>
<evidence type="ECO:0000256" key="2">
    <source>
        <dbReference type="ARBA" id="ARBA00022617"/>
    </source>
</evidence>
<dbReference type="InterPro" id="IPR036909">
    <property type="entry name" value="Cyt_c-like_dom_sf"/>
</dbReference>
<dbReference type="Proteomes" id="UP000076609">
    <property type="component" value="Unassembled WGS sequence"/>
</dbReference>
<feature type="domain" description="Cytochrome c" evidence="8">
    <location>
        <begin position="65"/>
        <end position="165"/>
    </location>
</feature>
<feature type="region of interest" description="Disordered" evidence="7">
    <location>
        <begin position="179"/>
        <end position="226"/>
    </location>
</feature>
<accession>A0ABR5YDG4</accession>
<evidence type="ECO:0000256" key="7">
    <source>
        <dbReference type="SAM" id="MobiDB-lite"/>
    </source>
</evidence>
<dbReference type="RefSeq" id="WP_066689946.1">
    <property type="nucleotide sequence ID" value="NZ_CP117025.1"/>
</dbReference>
<dbReference type="PANTHER" id="PTHR11961">
    <property type="entry name" value="CYTOCHROME C"/>
    <property type="match status" value="1"/>
</dbReference>